<evidence type="ECO:0008006" key="3">
    <source>
        <dbReference type="Google" id="ProtNLM"/>
    </source>
</evidence>
<dbReference type="SUPFAM" id="SSF56784">
    <property type="entry name" value="HAD-like"/>
    <property type="match status" value="1"/>
</dbReference>
<name>A0A0S4IUI4_BODSA</name>
<dbReference type="Gene3D" id="3.40.50.1000">
    <property type="entry name" value="HAD superfamily/HAD-like"/>
    <property type="match status" value="1"/>
</dbReference>
<dbReference type="Proteomes" id="UP000051952">
    <property type="component" value="Unassembled WGS sequence"/>
</dbReference>
<evidence type="ECO:0000313" key="2">
    <source>
        <dbReference type="Proteomes" id="UP000051952"/>
    </source>
</evidence>
<dbReference type="AlphaFoldDB" id="A0A0S4IUI4"/>
<organism evidence="1 2">
    <name type="scientific">Bodo saltans</name>
    <name type="common">Flagellated protozoan</name>
    <dbReference type="NCBI Taxonomy" id="75058"/>
    <lineage>
        <taxon>Eukaryota</taxon>
        <taxon>Discoba</taxon>
        <taxon>Euglenozoa</taxon>
        <taxon>Kinetoplastea</taxon>
        <taxon>Metakinetoplastina</taxon>
        <taxon>Eubodonida</taxon>
        <taxon>Bodonidae</taxon>
        <taxon>Bodo</taxon>
    </lineage>
</organism>
<dbReference type="InterPro" id="IPR036412">
    <property type="entry name" value="HAD-like_sf"/>
</dbReference>
<reference evidence="2" key="1">
    <citation type="submission" date="2015-09" db="EMBL/GenBank/DDBJ databases">
        <authorList>
            <consortium name="Pathogen Informatics"/>
        </authorList>
    </citation>
    <scope>NUCLEOTIDE SEQUENCE [LARGE SCALE GENOMIC DNA]</scope>
    <source>
        <strain evidence="2">Lake Konstanz</strain>
    </source>
</reference>
<protein>
    <recommendedName>
        <fullName evidence="3">Haloacid dehalogenase-like hydrolase</fullName>
    </recommendedName>
</protein>
<proteinExistence type="predicted"/>
<keyword evidence="2" id="KW-1185">Reference proteome</keyword>
<accession>A0A0S4IUI4</accession>
<gene>
    <name evidence="1" type="ORF">BSAL_68165</name>
</gene>
<dbReference type="EMBL" id="CYKH01000465">
    <property type="protein sequence ID" value="CUF96831.1"/>
    <property type="molecule type" value="Genomic_DNA"/>
</dbReference>
<sequence>MYLESTSHRSLSDFMAANRALSGISIDVENTLLVYNDPQGGDAANYHAAVEAFNHQVGNSLHEFHPSPSWLGSPSTRSAALDEAWVVAEREFIQKLSTSDDRHLWDAGLKAPWGVEPDGFFQRACDLYFETVCPPSFVYFLVHVFYMSTAVYHLPPHVHLLRELRDKYPQLPLLIVSNTDARVVKATRMFDEYAELFPEDVFFHASNMPQLKPSATSISLAAATCGVTDLKRWLHVGDDKADRDAAAACGCLYFPCDKLVGVDFKALLAYVNEQQGAVE</sequence>
<dbReference type="InterPro" id="IPR023214">
    <property type="entry name" value="HAD_sf"/>
</dbReference>
<dbReference type="VEuPathDB" id="TriTrypDB:BSAL_68165"/>
<evidence type="ECO:0000313" key="1">
    <source>
        <dbReference type="EMBL" id="CUF96831.1"/>
    </source>
</evidence>